<feature type="active site" description="Charge relay system" evidence="5">
    <location>
        <position position="258"/>
    </location>
</feature>
<evidence type="ECO:0000256" key="2">
    <source>
        <dbReference type="ARBA" id="ARBA00022670"/>
    </source>
</evidence>
<organism evidence="9 10">
    <name type="scientific">Promicromonospora alba</name>
    <dbReference type="NCBI Taxonomy" id="1616110"/>
    <lineage>
        <taxon>Bacteria</taxon>
        <taxon>Bacillati</taxon>
        <taxon>Actinomycetota</taxon>
        <taxon>Actinomycetes</taxon>
        <taxon>Micrococcales</taxon>
        <taxon>Promicromonosporaceae</taxon>
        <taxon>Promicromonospora</taxon>
    </lineage>
</organism>
<evidence type="ECO:0000313" key="9">
    <source>
        <dbReference type="EMBL" id="MFC4629368.1"/>
    </source>
</evidence>
<evidence type="ECO:0000256" key="6">
    <source>
        <dbReference type="SAM" id="MobiDB-lite"/>
    </source>
</evidence>
<feature type="signal peptide" evidence="7">
    <location>
        <begin position="1"/>
        <end position="24"/>
    </location>
</feature>
<keyword evidence="2 5" id="KW-0645">Protease</keyword>
<accession>A0ABV9HHG7</accession>
<keyword evidence="4 5" id="KW-0720">Serine protease</keyword>
<dbReference type="Pfam" id="PF00082">
    <property type="entry name" value="Peptidase_S8"/>
    <property type="match status" value="1"/>
</dbReference>
<dbReference type="PRINTS" id="PR00723">
    <property type="entry name" value="SUBTILISIN"/>
</dbReference>
<evidence type="ECO:0000313" key="10">
    <source>
        <dbReference type="Proteomes" id="UP001596011"/>
    </source>
</evidence>
<dbReference type="PANTHER" id="PTHR43399:SF4">
    <property type="entry name" value="CELL WALL-ASSOCIATED PROTEASE"/>
    <property type="match status" value="1"/>
</dbReference>
<evidence type="ECO:0000256" key="7">
    <source>
        <dbReference type="SAM" id="SignalP"/>
    </source>
</evidence>
<evidence type="ECO:0000256" key="5">
    <source>
        <dbReference type="PROSITE-ProRule" id="PRU01240"/>
    </source>
</evidence>
<protein>
    <submittedName>
        <fullName evidence="9">S8 family serine peptidase</fullName>
    </submittedName>
</protein>
<dbReference type="PANTHER" id="PTHR43399">
    <property type="entry name" value="SUBTILISIN-RELATED"/>
    <property type="match status" value="1"/>
</dbReference>
<keyword evidence="10" id="KW-1185">Reference proteome</keyword>
<dbReference type="Gene3D" id="3.40.50.200">
    <property type="entry name" value="Peptidase S8/S53 domain"/>
    <property type="match status" value="1"/>
</dbReference>
<feature type="chain" id="PRO_5047028517" evidence="7">
    <location>
        <begin position="25"/>
        <end position="1143"/>
    </location>
</feature>
<evidence type="ECO:0000256" key="3">
    <source>
        <dbReference type="ARBA" id="ARBA00022801"/>
    </source>
</evidence>
<dbReference type="RefSeq" id="WP_377136339.1">
    <property type="nucleotide sequence ID" value="NZ_JBHSFI010000004.1"/>
</dbReference>
<feature type="active site" description="Charge relay system" evidence="5">
    <location>
        <position position="468"/>
    </location>
</feature>
<dbReference type="InterPro" id="IPR051048">
    <property type="entry name" value="Peptidase_S8/S53_subtilisin"/>
</dbReference>
<evidence type="ECO:0000256" key="4">
    <source>
        <dbReference type="ARBA" id="ARBA00022825"/>
    </source>
</evidence>
<gene>
    <name evidence="9" type="ORF">ACFO6V_14080</name>
</gene>
<dbReference type="InterPro" id="IPR015500">
    <property type="entry name" value="Peptidase_S8_subtilisin-rel"/>
</dbReference>
<evidence type="ECO:0000259" key="8">
    <source>
        <dbReference type="Pfam" id="PF00082"/>
    </source>
</evidence>
<feature type="region of interest" description="Disordered" evidence="6">
    <location>
        <begin position="23"/>
        <end position="57"/>
    </location>
</feature>
<keyword evidence="3 5" id="KW-0378">Hydrolase</keyword>
<dbReference type="Proteomes" id="UP001596011">
    <property type="component" value="Unassembled WGS sequence"/>
</dbReference>
<comment type="caution">
    <text evidence="9">The sequence shown here is derived from an EMBL/GenBank/DDBJ whole genome shotgun (WGS) entry which is preliminary data.</text>
</comment>
<dbReference type="InterPro" id="IPR022398">
    <property type="entry name" value="Peptidase_S8_His-AS"/>
</dbReference>
<dbReference type="PROSITE" id="PS51892">
    <property type="entry name" value="SUBTILASE"/>
    <property type="match status" value="1"/>
</dbReference>
<dbReference type="InterPro" id="IPR036852">
    <property type="entry name" value="Peptidase_S8/S53_dom_sf"/>
</dbReference>
<name>A0ABV9HHG7_9MICO</name>
<dbReference type="InterPro" id="IPR023828">
    <property type="entry name" value="Peptidase_S8_Ser-AS"/>
</dbReference>
<dbReference type="PROSITE" id="PS00138">
    <property type="entry name" value="SUBTILASE_SER"/>
    <property type="match status" value="1"/>
</dbReference>
<evidence type="ECO:0000256" key="1">
    <source>
        <dbReference type="ARBA" id="ARBA00011073"/>
    </source>
</evidence>
<comment type="similarity">
    <text evidence="1 5">Belongs to the peptidase S8 family.</text>
</comment>
<dbReference type="PROSITE" id="PS00137">
    <property type="entry name" value="SUBTILASE_HIS"/>
    <property type="match status" value="1"/>
</dbReference>
<feature type="domain" description="Peptidase S8/S53" evidence="8">
    <location>
        <begin position="249"/>
        <end position="511"/>
    </location>
</feature>
<dbReference type="InterPro" id="IPR000209">
    <property type="entry name" value="Peptidase_S8/S53_dom"/>
</dbReference>
<dbReference type="SUPFAM" id="SSF52743">
    <property type="entry name" value="Subtilisin-like"/>
    <property type="match status" value="1"/>
</dbReference>
<feature type="active site" description="Charge relay system" evidence="5">
    <location>
        <position position="290"/>
    </location>
</feature>
<keyword evidence="7" id="KW-0732">Signal</keyword>
<proteinExistence type="inferred from homology"/>
<sequence length="1143" mass="117903">MRVRAGAAAMLAAVLVGGGTVASAAGPGDPPAATTSATTSGTAFGTAATPSGTPGTPISTVTLITGDRVTLTQSGGRAQVIGTEPGEGREGVGFLHQMENGRLYVIPTDVAGLVPDRLDPALFDVAGLADSGYDKSHPGTVPVIVQATATGGAAAKGTRRAASAAPDWADLGIEPERRLESVDAVAADLDRAAASDLLAALKEPAARARTAAAAPSDLKVWLDAPVEALDVDSAPQIGAPAAWEAGYTGEGVTIAVLDGGVDTTHPDLDDVLVGSRDFTGMGSTADHHGHGTHVASIALGSGDASDGVNRGVAPGADLLVGKVLGEDGGAISWVIDGMEWAASEGADIVNMSLGERGNYSDGTDPGSLAVNALSAQYGTLFVISAGNSGEDGNGTVSAPGAADAALTVGAVNDADEVTWFSSRGPRGGDNALKPDVTAPGEEIVAARGAGTAMGTVVDDQHVAASGTSMAAPHVAGAAAVLKQARPELTGQELKAVLMGSAQHTSGTVWDEGAGRIYLPAALDQQVMASPSSLSLGTFLFPQTGAETRTLTYENPTDAEVTLDLAIDVTGPDSEPLPAGAAALSAASVTVPAQGTTTVDVTVDRTTGDFGRFSGAVVATAPGGSETRTALGWVKESEHYELTVEGIGRDGERHDSGSLVHVTNVDDGTRYSEFVELEDGTWTGRVPVGTYSVNGKLWDEDAEGSVTELTDVLEPQIEVTGQTTVVLDATVGEPVTVTTERPAVRERVFLDVHRVDEPQEWFSGFGATVPGSAGVYATRTEPVTEGGFGLTAAFNLAAPTSTADEAPEYTYDLAYDQDEVVETLAFAATPENTTAVAVGYADLGPGVDVSSSRWGLPVGKEWVHLRGYSRPVAPGTSRTEYVTANEVTWRNTAVLSPRDGSDEVYINGVDHVYPPGEAVNALGGAVMSAKFSEHNRIGTWGDLLRLGLDAFVDSDGQHINSLDKPGKVRVWQDGTEIVDEDEIFFGLPIPVEGADYRVVLDAERAAPWWNRSTRESTEWTFHAEPGEPDPDGEPPFVRLPVLDVAYDVAGMDLANNAPRRTTATVTVGHQAGSTGGTVTGARLSWSPDDGATWRKATLRRTGAGVYTADLRVPKGTEHVSLRVEAKDKAGTTIKQTVIRAYGVR</sequence>
<reference evidence="10" key="1">
    <citation type="journal article" date="2019" name="Int. J. Syst. Evol. Microbiol.">
        <title>The Global Catalogue of Microorganisms (GCM) 10K type strain sequencing project: providing services to taxonomists for standard genome sequencing and annotation.</title>
        <authorList>
            <consortium name="The Broad Institute Genomics Platform"/>
            <consortium name="The Broad Institute Genome Sequencing Center for Infectious Disease"/>
            <person name="Wu L."/>
            <person name="Ma J."/>
        </authorList>
    </citation>
    <scope>NUCLEOTIDE SEQUENCE [LARGE SCALE GENOMIC DNA]</scope>
    <source>
        <strain evidence="10">CCUG 42722</strain>
    </source>
</reference>
<dbReference type="EMBL" id="JBHSFI010000004">
    <property type="protein sequence ID" value="MFC4629368.1"/>
    <property type="molecule type" value="Genomic_DNA"/>
</dbReference>